<name>A0A239ENG5_9ACTN</name>
<dbReference type="EMBL" id="FZOF01000006">
    <property type="protein sequence ID" value="SNS45583.1"/>
    <property type="molecule type" value="Genomic_DNA"/>
</dbReference>
<keyword evidence="1" id="KW-0472">Membrane</keyword>
<dbReference type="SUPFAM" id="SSF109604">
    <property type="entry name" value="HD-domain/PDEase-like"/>
    <property type="match status" value="1"/>
</dbReference>
<protein>
    <submittedName>
        <fullName evidence="3">HD domain-containing protein</fullName>
    </submittedName>
</protein>
<feature type="transmembrane region" description="Helical" evidence="1">
    <location>
        <begin position="181"/>
        <end position="199"/>
    </location>
</feature>
<keyword evidence="4" id="KW-1185">Reference proteome</keyword>
<keyword evidence="1" id="KW-1133">Transmembrane helix</keyword>
<feature type="transmembrane region" description="Helical" evidence="1">
    <location>
        <begin position="79"/>
        <end position="106"/>
    </location>
</feature>
<evidence type="ECO:0000256" key="1">
    <source>
        <dbReference type="SAM" id="Phobius"/>
    </source>
</evidence>
<dbReference type="Pfam" id="PF01966">
    <property type="entry name" value="HD"/>
    <property type="match status" value="1"/>
</dbReference>
<gene>
    <name evidence="3" type="ORF">SAMN05216252_10645</name>
</gene>
<dbReference type="RefSeq" id="WP_179279781.1">
    <property type="nucleotide sequence ID" value="NZ_FZOF01000006.1"/>
</dbReference>
<organism evidence="3 4">
    <name type="scientific">Actinacidiphila glaucinigra</name>
    <dbReference type="NCBI Taxonomy" id="235986"/>
    <lineage>
        <taxon>Bacteria</taxon>
        <taxon>Bacillati</taxon>
        <taxon>Actinomycetota</taxon>
        <taxon>Actinomycetes</taxon>
        <taxon>Kitasatosporales</taxon>
        <taxon>Streptomycetaceae</taxon>
        <taxon>Actinacidiphila</taxon>
    </lineage>
</organism>
<dbReference type="PANTHER" id="PTHR45228:SF4">
    <property type="entry name" value="LIPOPROTEIN"/>
    <property type="match status" value="1"/>
</dbReference>
<dbReference type="InterPro" id="IPR052020">
    <property type="entry name" value="Cyclic_di-GMP/3'3'-cGAMP_PDE"/>
</dbReference>
<reference evidence="3 4" key="1">
    <citation type="submission" date="2017-06" db="EMBL/GenBank/DDBJ databases">
        <authorList>
            <person name="Kim H.J."/>
            <person name="Triplett B.A."/>
        </authorList>
    </citation>
    <scope>NUCLEOTIDE SEQUENCE [LARGE SCALE GENOMIC DNA]</scope>
    <source>
        <strain evidence="3 4">CGMCC 4.1858</strain>
    </source>
</reference>
<feature type="transmembrane region" description="Helical" evidence="1">
    <location>
        <begin position="145"/>
        <end position="169"/>
    </location>
</feature>
<dbReference type="PANTHER" id="PTHR45228">
    <property type="entry name" value="CYCLIC DI-GMP PHOSPHODIESTERASE TM_0186-RELATED"/>
    <property type="match status" value="1"/>
</dbReference>
<evidence type="ECO:0000313" key="3">
    <source>
        <dbReference type="EMBL" id="SNS45583.1"/>
    </source>
</evidence>
<dbReference type="AlphaFoldDB" id="A0A239ENG5"/>
<proteinExistence type="predicted"/>
<evidence type="ECO:0000313" key="4">
    <source>
        <dbReference type="Proteomes" id="UP000198280"/>
    </source>
</evidence>
<feature type="domain" description="HD" evidence="2">
    <location>
        <begin position="254"/>
        <end position="359"/>
    </location>
</feature>
<dbReference type="Gene3D" id="1.10.3210.10">
    <property type="entry name" value="Hypothetical protein af1432"/>
    <property type="match status" value="1"/>
</dbReference>
<evidence type="ECO:0000259" key="2">
    <source>
        <dbReference type="Pfam" id="PF01966"/>
    </source>
</evidence>
<sequence length="403" mass="41055">MSAPGRRGGGDHRRHRRRTPSVVFAVHGLALAVGGAASVWTAVHGVADPAAAAAFGALVVVGEAFRIPEPEGREAAPVAFAGALAYALLAAEAVAVVVAVSAAAVVAGQLRGAPRDAAARRVLTVAFAAATAQPLYGGSGGHPGYAVLLLASTILCDAVLAAVLGTARTGHPFASVLRDELAVLPGVGSAVCAGGVVLAQAEQAAGLWALPVCGVPLLLTQTAFRRHAAIRSTHRETIASLARATEVAGYTPVGHARRVSALSHAMGRELGLGGKALAALEHAALMHDIGQLSLVDPVPGGATSSLDQVERRRIALLGAEVVRRTGAPEEVARIVEGQADPYRDQALAGRIVRTANAYEDLAGSGTAVGRGLQALERLRLDTAHEYDPRVVEALTRVVARAGQ</sequence>
<dbReference type="Proteomes" id="UP000198280">
    <property type="component" value="Unassembled WGS sequence"/>
</dbReference>
<dbReference type="InterPro" id="IPR006674">
    <property type="entry name" value="HD_domain"/>
</dbReference>
<accession>A0A239ENG5</accession>
<feature type="transmembrane region" description="Helical" evidence="1">
    <location>
        <begin position="21"/>
        <end position="43"/>
    </location>
</feature>
<feature type="transmembrane region" description="Helical" evidence="1">
    <location>
        <begin position="205"/>
        <end position="224"/>
    </location>
</feature>
<keyword evidence="1" id="KW-0812">Transmembrane</keyword>